<name>A0A1N7HK53_9ACTN</name>
<gene>
    <name evidence="1" type="ORF">SAMN05421833_1587</name>
</gene>
<evidence type="ECO:0000313" key="2">
    <source>
        <dbReference type="Proteomes" id="UP000186096"/>
    </source>
</evidence>
<protein>
    <submittedName>
        <fullName evidence="1">Uncharacterized protein</fullName>
    </submittedName>
</protein>
<keyword evidence="2" id="KW-1185">Reference proteome</keyword>
<dbReference type="EMBL" id="FTNI01000058">
    <property type="protein sequence ID" value="SIS25058.1"/>
    <property type="molecule type" value="Genomic_DNA"/>
</dbReference>
<reference evidence="2" key="1">
    <citation type="submission" date="2017-01" db="EMBL/GenBank/DDBJ databases">
        <authorList>
            <person name="Varghese N."/>
            <person name="Submissions S."/>
        </authorList>
    </citation>
    <scope>NUCLEOTIDE SEQUENCE [LARGE SCALE GENOMIC DNA]</scope>
    <source>
        <strain evidence="2">ATCC 12950</strain>
    </source>
</reference>
<organism evidence="1 2">
    <name type="scientific">Microbispora rosea</name>
    <dbReference type="NCBI Taxonomy" id="58117"/>
    <lineage>
        <taxon>Bacteria</taxon>
        <taxon>Bacillati</taxon>
        <taxon>Actinomycetota</taxon>
        <taxon>Actinomycetes</taxon>
        <taxon>Streptosporangiales</taxon>
        <taxon>Streptosporangiaceae</taxon>
        <taxon>Microbispora</taxon>
    </lineage>
</organism>
<proteinExistence type="predicted"/>
<evidence type="ECO:0000313" key="1">
    <source>
        <dbReference type="EMBL" id="SIS25058.1"/>
    </source>
</evidence>
<sequence>MPTNAPTPWSPGQNRRTPGALVIHYRSPARTHLTGLNFATDIQREDYGIGQRGYTSPPLESVFIEKADSFREPENRPLALRVLFHFGALKNQGSNFPTPLIREITKQGGSRFKNICCDIRIDILIVR</sequence>
<accession>A0A1N7HK53</accession>
<dbReference type="AlphaFoldDB" id="A0A1N7HK53"/>
<dbReference type="Proteomes" id="UP000186096">
    <property type="component" value="Unassembled WGS sequence"/>
</dbReference>